<keyword evidence="1" id="KW-0472">Membrane</keyword>
<dbReference type="EMBL" id="GGEC01044833">
    <property type="protein sequence ID" value="MBX25317.1"/>
    <property type="molecule type" value="Transcribed_RNA"/>
</dbReference>
<dbReference type="GO" id="GO:0030686">
    <property type="term" value="C:90S preribosome"/>
    <property type="evidence" value="ECO:0007669"/>
    <property type="project" value="TreeGrafter"/>
</dbReference>
<proteinExistence type="predicted"/>
<dbReference type="InterPro" id="IPR039761">
    <property type="entry name" value="Bms1/Tsr1"/>
</dbReference>
<evidence type="ECO:0000313" key="2">
    <source>
        <dbReference type="EMBL" id="MBX25317.1"/>
    </source>
</evidence>
<dbReference type="GO" id="GO:0000462">
    <property type="term" value="P:maturation of SSU-rRNA from tricistronic rRNA transcript (SSU-rRNA, 5.8S rRNA, LSU-rRNA)"/>
    <property type="evidence" value="ECO:0007669"/>
    <property type="project" value="TreeGrafter"/>
</dbReference>
<dbReference type="GO" id="GO:0005525">
    <property type="term" value="F:GTP binding"/>
    <property type="evidence" value="ECO:0007669"/>
    <property type="project" value="TreeGrafter"/>
</dbReference>
<reference evidence="2" key="1">
    <citation type="submission" date="2018-02" db="EMBL/GenBank/DDBJ databases">
        <title>Rhizophora mucronata_Transcriptome.</title>
        <authorList>
            <person name="Meera S.P."/>
            <person name="Sreeshan A."/>
            <person name="Augustine A."/>
        </authorList>
    </citation>
    <scope>NUCLEOTIDE SEQUENCE</scope>
    <source>
        <tissue evidence="2">Leaf</tissue>
    </source>
</reference>
<name>A0A2P2M527_RHIMU</name>
<feature type="transmembrane region" description="Helical" evidence="1">
    <location>
        <begin position="56"/>
        <end position="76"/>
    </location>
</feature>
<keyword evidence="1" id="KW-1133">Transmembrane helix</keyword>
<dbReference type="GO" id="GO:0003924">
    <property type="term" value="F:GTPase activity"/>
    <property type="evidence" value="ECO:0007669"/>
    <property type="project" value="TreeGrafter"/>
</dbReference>
<protein>
    <submittedName>
        <fullName evidence="2">Uncharacterized protein MANES_09G003400</fullName>
    </submittedName>
</protein>
<evidence type="ECO:0000256" key="1">
    <source>
        <dbReference type="SAM" id="Phobius"/>
    </source>
</evidence>
<sequence>MGMYLRLEVHDVPFEMVEHFDPCHPILVGGIGLGEENVGYMQVRKLLNSVFSYDNAIWIILVFCLCCFMGHLIFLYNDWLHDGGHIFRSTSHFSD</sequence>
<dbReference type="PANTHER" id="PTHR12858">
    <property type="entry name" value="RIBOSOME BIOGENESIS PROTEIN"/>
    <property type="match status" value="1"/>
</dbReference>
<dbReference type="GO" id="GO:0000479">
    <property type="term" value="P:endonucleolytic cleavage of tricistronic rRNA transcript (SSU-rRNA, 5.8S rRNA, LSU-rRNA)"/>
    <property type="evidence" value="ECO:0007669"/>
    <property type="project" value="TreeGrafter"/>
</dbReference>
<dbReference type="AlphaFoldDB" id="A0A2P2M527"/>
<organism evidence="2">
    <name type="scientific">Rhizophora mucronata</name>
    <name type="common">Asiatic mangrove</name>
    <dbReference type="NCBI Taxonomy" id="61149"/>
    <lineage>
        <taxon>Eukaryota</taxon>
        <taxon>Viridiplantae</taxon>
        <taxon>Streptophyta</taxon>
        <taxon>Embryophyta</taxon>
        <taxon>Tracheophyta</taxon>
        <taxon>Spermatophyta</taxon>
        <taxon>Magnoliopsida</taxon>
        <taxon>eudicotyledons</taxon>
        <taxon>Gunneridae</taxon>
        <taxon>Pentapetalae</taxon>
        <taxon>rosids</taxon>
        <taxon>fabids</taxon>
        <taxon>Malpighiales</taxon>
        <taxon>Rhizophoraceae</taxon>
        <taxon>Rhizophora</taxon>
    </lineage>
</organism>
<dbReference type="GO" id="GO:0034511">
    <property type="term" value="F:U3 snoRNA binding"/>
    <property type="evidence" value="ECO:0007669"/>
    <property type="project" value="TreeGrafter"/>
</dbReference>
<dbReference type="PANTHER" id="PTHR12858:SF2">
    <property type="entry name" value="RIBOSOME BIOGENESIS PROTEIN BMS1 HOMOLOG"/>
    <property type="match status" value="1"/>
</dbReference>
<keyword evidence="1" id="KW-0812">Transmembrane</keyword>
<accession>A0A2P2M527</accession>